<dbReference type="InterPro" id="IPR000868">
    <property type="entry name" value="Isochorismatase-like_dom"/>
</dbReference>
<dbReference type="PANTHER" id="PTHR43540:SF1">
    <property type="entry name" value="ISOCHORISMATASE HYDROLASE"/>
    <property type="match status" value="1"/>
</dbReference>
<proteinExistence type="predicted"/>
<dbReference type="EC" id="3.5.2.19" evidence="3"/>
<gene>
    <name evidence="3" type="primary">sttH</name>
    <name evidence="3" type="ORF">LA5096_04301</name>
</gene>
<dbReference type="CDD" id="cd01014">
    <property type="entry name" value="nicotinamidase_related"/>
    <property type="match status" value="1"/>
</dbReference>
<dbReference type="GO" id="GO:0016787">
    <property type="term" value="F:hydrolase activity"/>
    <property type="evidence" value="ECO:0007669"/>
    <property type="project" value="UniProtKB-KW"/>
</dbReference>
<protein>
    <submittedName>
        <fullName evidence="3">Streptothricin hydrolase</fullName>
        <ecNumber evidence="3">3.5.2.19</ecNumber>
    </submittedName>
</protein>
<dbReference type="InterPro" id="IPR050272">
    <property type="entry name" value="Isochorismatase-like_hydrls"/>
</dbReference>
<dbReference type="SUPFAM" id="SSF52499">
    <property type="entry name" value="Isochorismatase-like hydrolases"/>
    <property type="match status" value="1"/>
</dbReference>
<evidence type="ECO:0000313" key="4">
    <source>
        <dbReference type="Proteomes" id="UP000049983"/>
    </source>
</evidence>
<dbReference type="OrthoDB" id="9794942at2"/>
<feature type="domain" description="Isochorismatase-like" evidence="2">
    <location>
        <begin position="4"/>
        <end position="151"/>
    </location>
</feature>
<dbReference type="STRING" id="311410.LA5095_04402"/>
<evidence type="ECO:0000259" key="2">
    <source>
        <dbReference type="Pfam" id="PF00857"/>
    </source>
</evidence>
<evidence type="ECO:0000313" key="3">
    <source>
        <dbReference type="EMBL" id="CTQ75284.1"/>
    </source>
</evidence>
<dbReference type="AlphaFoldDB" id="A0A0M6ZI70"/>
<evidence type="ECO:0000256" key="1">
    <source>
        <dbReference type="ARBA" id="ARBA00022801"/>
    </source>
</evidence>
<organism evidence="3 4">
    <name type="scientific">Roseibium album</name>
    <dbReference type="NCBI Taxonomy" id="311410"/>
    <lineage>
        <taxon>Bacteria</taxon>
        <taxon>Pseudomonadati</taxon>
        <taxon>Pseudomonadota</taxon>
        <taxon>Alphaproteobacteria</taxon>
        <taxon>Hyphomicrobiales</taxon>
        <taxon>Stappiaceae</taxon>
        <taxon>Roseibium</taxon>
    </lineage>
</organism>
<dbReference type="Pfam" id="PF00857">
    <property type="entry name" value="Isochorismatase"/>
    <property type="match status" value="1"/>
</dbReference>
<accession>A0A0M6ZI70</accession>
<dbReference type="Gene3D" id="3.40.50.850">
    <property type="entry name" value="Isochorismatase-like"/>
    <property type="match status" value="1"/>
</dbReference>
<keyword evidence="1 3" id="KW-0378">Hydrolase</keyword>
<keyword evidence="4" id="KW-1185">Reference proteome</keyword>
<dbReference type="EMBL" id="CXWC01000012">
    <property type="protein sequence ID" value="CTQ75284.1"/>
    <property type="molecule type" value="Genomic_DNA"/>
</dbReference>
<sequence>MTRSALLLIDIQNDYFPSIENSRMPLPDMDEAAARAARLLSTARSNGTTVIHVKHVMTSDAAPFFRPGTPGADLHDSVKPSISETVIEKTRPNSFVGTDLEDCLRREQIERVIMCGAMSQMCVDATVRAAVDLGFAVMVAHDACAAANVEHNGVSVPSHMVHASIMAPLAASYANVLLASECLAEAQN</sequence>
<dbReference type="GeneID" id="97671603"/>
<dbReference type="Proteomes" id="UP000049983">
    <property type="component" value="Unassembled WGS sequence"/>
</dbReference>
<dbReference type="RefSeq" id="WP_055118750.1">
    <property type="nucleotide sequence ID" value="NZ_CXWA01000008.1"/>
</dbReference>
<reference evidence="4" key="1">
    <citation type="submission" date="2015-07" db="EMBL/GenBank/DDBJ databases">
        <authorList>
            <person name="Rodrigo-Torres Lidia"/>
            <person name="Arahal R.David."/>
        </authorList>
    </citation>
    <scope>NUCLEOTIDE SEQUENCE [LARGE SCALE GENOMIC DNA]</scope>
    <source>
        <strain evidence="4">CECT 5096</strain>
    </source>
</reference>
<dbReference type="PANTHER" id="PTHR43540">
    <property type="entry name" value="PEROXYUREIDOACRYLATE/UREIDOACRYLATE AMIDOHYDROLASE-RELATED"/>
    <property type="match status" value="1"/>
</dbReference>
<name>A0A0M6ZI70_9HYPH</name>
<dbReference type="InterPro" id="IPR036380">
    <property type="entry name" value="Isochorismatase-like_sf"/>
</dbReference>